<protein>
    <submittedName>
        <fullName evidence="1">Uncharacterized protein</fullName>
    </submittedName>
</protein>
<comment type="caution">
    <text evidence="1">The sequence shown here is derived from an EMBL/GenBank/DDBJ whole genome shotgun (WGS) entry which is preliminary data.</text>
</comment>
<gene>
    <name evidence="1" type="ORF">Zm00014a_004295</name>
</gene>
<reference evidence="1" key="1">
    <citation type="journal article" date="2018" name="Nat. Genet.">
        <title>Extensive intraspecific gene order and gene structural variations between Mo17 and other maize genomes.</title>
        <authorList>
            <person name="Sun S."/>
            <person name="Zhou Y."/>
            <person name="Chen J."/>
            <person name="Shi J."/>
            <person name="Zhao H."/>
            <person name="Zhao H."/>
            <person name="Song W."/>
            <person name="Zhang M."/>
            <person name="Cui Y."/>
            <person name="Dong X."/>
            <person name="Liu H."/>
            <person name="Ma X."/>
            <person name="Jiao Y."/>
            <person name="Wang B."/>
            <person name="Wei X."/>
            <person name="Stein J.C."/>
            <person name="Glaubitz J.C."/>
            <person name="Lu F."/>
            <person name="Yu G."/>
            <person name="Liang C."/>
            <person name="Fengler K."/>
            <person name="Li B."/>
            <person name="Rafalski A."/>
            <person name="Schnable P.S."/>
            <person name="Ware D.H."/>
            <person name="Buckler E.S."/>
            <person name="Lai J."/>
        </authorList>
    </citation>
    <scope>NUCLEOTIDE SEQUENCE [LARGE SCALE GENOMIC DNA]</scope>
    <source>
        <tissue evidence="1">Seedling</tissue>
    </source>
</reference>
<proteinExistence type="predicted"/>
<evidence type="ECO:0000313" key="1">
    <source>
        <dbReference type="EMBL" id="PWZ41550.1"/>
    </source>
</evidence>
<dbReference type="EMBL" id="NCVQ01000003">
    <property type="protein sequence ID" value="PWZ41550.1"/>
    <property type="molecule type" value="Genomic_DNA"/>
</dbReference>
<name>A0A3L6G7U2_MAIZE</name>
<organism evidence="1">
    <name type="scientific">Zea mays</name>
    <name type="common">Maize</name>
    <dbReference type="NCBI Taxonomy" id="4577"/>
    <lineage>
        <taxon>Eukaryota</taxon>
        <taxon>Viridiplantae</taxon>
        <taxon>Streptophyta</taxon>
        <taxon>Embryophyta</taxon>
        <taxon>Tracheophyta</taxon>
        <taxon>Spermatophyta</taxon>
        <taxon>Magnoliopsida</taxon>
        <taxon>Liliopsida</taxon>
        <taxon>Poales</taxon>
        <taxon>Poaceae</taxon>
        <taxon>PACMAD clade</taxon>
        <taxon>Panicoideae</taxon>
        <taxon>Andropogonodae</taxon>
        <taxon>Andropogoneae</taxon>
        <taxon>Tripsacinae</taxon>
        <taxon>Zea</taxon>
    </lineage>
</organism>
<accession>A0A3L6G7U2</accession>
<dbReference type="AlphaFoldDB" id="A0A3L6G7U2"/>
<dbReference type="Proteomes" id="UP000251960">
    <property type="component" value="Chromosome 2"/>
</dbReference>
<sequence length="89" mass="10015">MRCQNKRESSRLATTMRPPCLTMDSGGFAAALDRVQVVASRELVVHSGACDHVGLLLEVELTVTKLLLVIDKRRQRECLLLMVFVWGFK</sequence>